<gene>
    <name evidence="2" type="ORF">BD626DRAFT_526681</name>
</gene>
<accession>A0A550BSB9</accession>
<name>A0A550BSB9_9AGAR</name>
<dbReference type="Proteomes" id="UP000320762">
    <property type="component" value="Unassembled WGS sequence"/>
</dbReference>
<organism evidence="2 3">
    <name type="scientific">Schizophyllum amplum</name>
    <dbReference type="NCBI Taxonomy" id="97359"/>
    <lineage>
        <taxon>Eukaryota</taxon>
        <taxon>Fungi</taxon>
        <taxon>Dikarya</taxon>
        <taxon>Basidiomycota</taxon>
        <taxon>Agaricomycotina</taxon>
        <taxon>Agaricomycetes</taxon>
        <taxon>Agaricomycetidae</taxon>
        <taxon>Agaricales</taxon>
        <taxon>Schizophyllaceae</taxon>
        <taxon>Schizophyllum</taxon>
    </lineage>
</organism>
<sequence>MFVRYRGGGVGHLGTTAIFEDDRDDIDEDADSEDGGEASLRADSPSGSSGPSSSFRRKGPAEDELAGEAPSGSDSDEPEMGQYWEESVSDGEASDDSLSLAYGSDNEEGFGAF</sequence>
<feature type="compositionally biased region" description="Low complexity" evidence="1">
    <location>
        <begin position="44"/>
        <end position="54"/>
    </location>
</feature>
<comment type="caution">
    <text evidence="2">The sequence shown here is derived from an EMBL/GenBank/DDBJ whole genome shotgun (WGS) entry which is preliminary data.</text>
</comment>
<dbReference type="AlphaFoldDB" id="A0A550BSB9"/>
<reference evidence="2 3" key="1">
    <citation type="journal article" date="2019" name="New Phytol.">
        <title>Comparative genomics reveals unique wood-decay strategies and fruiting body development in the Schizophyllaceae.</title>
        <authorList>
            <person name="Almasi E."/>
            <person name="Sahu N."/>
            <person name="Krizsan K."/>
            <person name="Balint B."/>
            <person name="Kovacs G.M."/>
            <person name="Kiss B."/>
            <person name="Cseklye J."/>
            <person name="Drula E."/>
            <person name="Henrissat B."/>
            <person name="Nagy I."/>
            <person name="Chovatia M."/>
            <person name="Adam C."/>
            <person name="LaButti K."/>
            <person name="Lipzen A."/>
            <person name="Riley R."/>
            <person name="Grigoriev I.V."/>
            <person name="Nagy L.G."/>
        </authorList>
    </citation>
    <scope>NUCLEOTIDE SEQUENCE [LARGE SCALE GENOMIC DNA]</scope>
    <source>
        <strain evidence="2 3">NL-1724</strain>
    </source>
</reference>
<evidence type="ECO:0000256" key="1">
    <source>
        <dbReference type="SAM" id="MobiDB-lite"/>
    </source>
</evidence>
<proteinExistence type="predicted"/>
<dbReference type="EMBL" id="VDMD01000144">
    <property type="protein sequence ID" value="TRM55443.1"/>
    <property type="molecule type" value="Genomic_DNA"/>
</dbReference>
<keyword evidence="3" id="KW-1185">Reference proteome</keyword>
<evidence type="ECO:0000313" key="2">
    <source>
        <dbReference type="EMBL" id="TRM55443.1"/>
    </source>
</evidence>
<feature type="region of interest" description="Disordered" evidence="1">
    <location>
        <begin position="1"/>
        <end position="113"/>
    </location>
</feature>
<feature type="compositionally biased region" description="Acidic residues" evidence="1">
    <location>
        <begin position="19"/>
        <end position="36"/>
    </location>
</feature>
<evidence type="ECO:0000313" key="3">
    <source>
        <dbReference type="Proteomes" id="UP000320762"/>
    </source>
</evidence>
<protein>
    <submittedName>
        <fullName evidence="2">Uncharacterized protein</fullName>
    </submittedName>
</protein>
<feature type="compositionally biased region" description="Gly residues" evidence="1">
    <location>
        <begin position="1"/>
        <end position="12"/>
    </location>
</feature>